<evidence type="ECO:0000313" key="1">
    <source>
        <dbReference type="EMBL" id="QJA91244.1"/>
    </source>
</evidence>
<sequence length="557" mass="64296">MALDKETEIRSALVYDQIASKLSAEHAAKIEANWAKIFGVFEGKLKVPGVVQWDEYVADLVAKGFIDQDTAETLKDFNKDPGPIRWILLIAVKLLIATKNLTTHLDVYETDRLYNLMARATPNPAPPDALIGSMKVDPARSGENRAQMKRLGYNDTQIDNMILATYRLVEEQSIRTLWLRGHYDDAKMYERMRELGYTDTRTAEIIKTWQLYPGPQDLFTMVAKEAFEPDIYKILGLDLEFPSEQLPWLEAQGISREWAEKYWIAHWDQPSIGQGFEMLHRGIITRDELDLLFRAVEIPKFWREKLTAMTFVPFTRVDVRRMHELGVLTTEELVQAYQDIGYDGEKAVKLAEFTIRYNAQGDNSLTRSAVLTSYREDLISRGDALDLLEVQNLSRDAADFYLTMEDYKIATENIRLHTDTLKDRFLLGVDGEATTRSSLNKLGLRGSKIDALVDNWKVDQYKYEALPSKAELSELLITRVISEGQWREIMSRHGYSYQVQSWYLKLLERQITISAALPSRTDLVSWYKKKLIDEPTFNEEMRALGFSDRYIKLYKSS</sequence>
<organism evidence="1">
    <name type="scientific">viral metagenome</name>
    <dbReference type="NCBI Taxonomy" id="1070528"/>
    <lineage>
        <taxon>unclassified sequences</taxon>
        <taxon>metagenomes</taxon>
        <taxon>organismal metagenomes</taxon>
    </lineage>
</organism>
<gene>
    <name evidence="1" type="ORF">MM415B03426_0010</name>
</gene>
<reference evidence="1" key="1">
    <citation type="submission" date="2020-03" db="EMBL/GenBank/DDBJ databases">
        <title>The deep terrestrial virosphere.</title>
        <authorList>
            <person name="Holmfeldt K."/>
            <person name="Nilsson E."/>
            <person name="Simone D."/>
            <person name="Lopez-Fernandez M."/>
            <person name="Wu X."/>
            <person name="de Brujin I."/>
            <person name="Lundin D."/>
            <person name="Andersson A."/>
            <person name="Bertilsson S."/>
            <person name="Dopson M."/>
        </authorList>
    </citation>
    <scope>NUCLEOTIDE SEQUENCE</scope>
    <source>
        <strain evidence="1">MM415B03426</strain>
    </source>
</reference>
<dbReference type="EMBL" id="MT142972">
    <property type="protein sequence ID" value="QJA91244.1"/>
    <property type="molecule type" value="Genomic_DNA"/>
</dbReference>
<accession>A0A6M3LCZ5</accession>
<dbReference type="AlphaFoldDB" id="A0A6M3LCZ5"/>
<proteinExistence type="predicted"/>
<protein>
    <submittedName>
        <fullName evidence="1">Uncharacterized protein</fullName>
    </submittedName>
</protein>
<name>A0A6M3LCZ5_9ZZZZ</name>